<dbReference type="InterPro" id="IPR013078">
    <property type="entry name" value="His_Pase_superF_clade-1"/>
</dbReference>
<dbReference type="Pfam" id="PF00300">
    <property type="entry name" value="His_Phos_1"/>
    <property type="match status" value="1"/>
</dbReference>
<dbReference type="AlphaFoldDB" id="A0AAD4LQ76"/>
<protein>
    <submittedName>
        <fullName evidence="4">Phosphoglycerate mutase-like protein</fullName>
    </submittedName>
</protein>
<dbReference type="GO" id="GO:0005829">
    <property type="term" value="C:cytosol"/>
    <property type="evidence" value="ECO:0007669"/>
    <property type="project" value="TreeGrafter"/>
</dbReference>
<proteinExistence type="predicted"/>
<dbReference type="InterPro" id="IPR029033">
    <property type="entry name" value="His_PPase_superfam"/>
</dbReference>
<organism evidence="4 5">
    <name type="scientific">Lactarius akahatsu</name>
    <dbReference type="NCBI Taxonomy" id="416441"/>
    <lineage>
        <taxon>Eukaryota</taxon>
        <taxon>Fungi</taxon>
        <taxon>Dikarya</taxon>
        <taxon>Basidiomycota</taxon>
        <taxon>Agaricomycotina</taxon>
        <taxon>Agaricomycetes</taxon>
        <taxon>Russulales</taxon>
        <taxon>Russulaceae</taxon>
        <taxon>Lactarius</taxon>
    </lineage>
</organism>
<evidence type="ECO:0000256" key="2">
    <source>
        <dbReference type="PIRSR" id="PIRSR613078-1"/>
    </source>
</evidence>
<evidence type="ECO:0000313" key="5">
    <source>
        <dbReference type="Proteomes" id="UP001201163"/>
    </source>
</evidence>
<gene>
    <name evidence="4" type="ORF">EDB92DRAFT_1931717</name>
</gene>
<evidence type="ECO:0000256" key="3">
    <source>
        <dbReference type="PIRSR" id="PIRSR613078-2"/>
    </source>
</evidence>
<dbReference type="InterPro" id="IPR001345">
    <property type="entry name" value="PG/BPGM_mutase_AS"/>
</dbReference>
<dbReference type="PANTHER" id="PTHR46517:SF1">
    <property type="entry name" value="FRUCTOSE-2,6-BISPHOSPHATASE TIGAR"/>
    <property type="match status" value="1"/>
</dbReference>
<dbReference type="Proteomes" id="UP001201163">
    <property type="component" value="Unassembled WGS sequence"/>
</dbReference>
<keyword evidence="1" id="KW-0378">Hydrolase</keyword>
<dbReference type="Gene3D" id="3.40.50.1240">
    <property type="entry name" value="Phosphoglycerate mutase-like"/>
    <property type="match status" value="1"/>
</dbReference>
<feature type="active site" description="Tele-phosphohistidine intermediate" evidence="2">
    <location>
        <position position="11"/>
    </location>
</feature>
<name>A0AAD4LQ76_9AGAM</name>
<reference evidence="4" key="1">
    <citation type="submission" date="2022-01" db="EMBL/GenBank/DDBJ databases">
        <title>Comparative genomics reveals a dynamic genome evolution in the ectomycorrhizal milk-cap (Lactarius) mushrooms.</title>
        <authorList>
            <consortium name="DOE Joint Genome Institute"/>
            <person name="Lebreton A."/>
            <person name="Tang N."/>
            <person name="Kuo A."/>
            <person name="LaButti K."/>
            <person name="Drula E."/>
            <person name="Barry K."/>
            <person name="Clum A."/>
            <person name="Lipzen A."/>
            <person name="Mousain D."/>
            <person name="Ng V."/>
            <person name="Wang R."/>
            <person name="Wang X."/>
            <person name="Dai Y."/>
            <person name="Henrissat B."/>
            <person name="Grigoriev I.V."/>
            <person name="Guerin-Laguette A."/>
            <person name="Yu F."/>
            <person name="Martin F.M."/>
        </authorList>
    </citation>
    <scope>NUCLEOTIDE SEQUENCE</scope>
    <source>
        <strain evidence="4">QP</strain>
    </source>
</reference>
<keyword evidence="5" id="KW-1185">Reference proteome</keyword>
<dbReference type="InterPro" id="IPR051695">
    <property type="entry name" value="Phosphoglycerate_Mutase"/>
</dbReference>
<feature type="active site" description="Proton donor/acceptor" evidence="2">
    <location>
        <position position="85"/>
    </location>
</feature>
<dbReference type="GO" id="GO:0004331">
    <property type="term" value="F:fructose-2,6-bisphosphate 2-phosphatase activity"/>
    <property type="evidence" value="ECO:0007669"/>
    <property type="project" value="TreeGrafter"/>
</dbReference>
<dbReference type="CDD" id="cd07067">
    <property type="entry name" value="HP_PGM_like"/>
    <property type="match status" value="1"/>
</dbReference>
<evidence type="ECO:0000313" key="4">
    <source>
        <dbReference type="EMBL" id="KAH9001113.1"/>
    </source>
</evidence>
<dbReference type="EMBL" id="JAKELL010000001">
    <property type="protein sequence ID" value="KAH9001113.1"/>
    <property type="molecule type" value="Genomic_DNA"/>
</dbReference>
<dbReference type="SUPFAM" id="SSF53254">
    <property type="entry name" value="Phosphoglycerate mutase-like"/>
    <property type="match status" value="1"/>
</dbReference>
<dbReference type="SMART" id="SM00855">
    <property type="entry name" value="PGAM"/>
    <property type="match status" value="1"/>
</dbReference>
<dbReference type="GO" id="GO:0043456">
    <property type="term" value="P:regulation of pentose-phosphate shunt"/>
    <property type="evidence" value="ECO:0007669"/>
    <property type="project" value="TreeGrafter"/>
</dbReference>
<sequence>MDIVRIYIVRHGETEENKQKIIQGQLDTQLNSEGEKQADLVAKALRDIPFDICYSSDLRRAANTAEKILVHHPGVRLESAPALRERYMGDLQGRVWGNFQGLLSGTGETRETRHPESPEAVTRRAVVWWNTTVVGTSAKHILIVSHGAWIRLLVQGLLQRKAIRAERGVTVGRCFNTGVTAVEIPRERGIGKLLQYGNVMHLCGGDVVEDNADELGINSQS</sequence>
<dbReference type="GO" id="GO:0045820">
    <property type="term" value="P:negative regulation of glycolytic process"/>
    <property type="evidence" value="ECO:0007669"/>
    <property type="project" value="TreeGrafter"/>
</dbReference>
<feature type="binding site" evidence="3">
    <location>
        <begin position="10"/>
        <end position="17"/>
    </location>
    <ligand>
        <name>substrate</name>
    </ligand>
</feature>
<dbReference type="PANTHER" id="PTHR46517">
    <property type="entry name" value="FRUCTOSE-2,6-BISPHOSPHATASE TIGAR"/>
    <property type="match status" value="1"/>
</dbReference>
<feature type="binding site" evidence="3">
    <location>
        <position position="60"/>
    </location>
    <ligand>
        <name>substrate</name>
    </ligand>
</feature>
<accession>A0AAD4LQ76</accession>
<evidence type="ECO:0000256" key="1">
    <source>
        <dbReference type="ARBA" id="ARBA00022801"/>
    </source>
</evidence>
<dbReference type="PROSITE" id="PS00175">
    <property type="entry name" value="PG_MUTASE"/>
    <property type="match status" value="1"/>
</dbReference>
<comment type="caution">
    <text evidence="4">The sequence shown here is derived from an EMBL/GenBank/DDBJ whole genome shotgun (WGS) entry which is preliminary data.</text>
</comment>